<keyword evidence="3" id="KW-1185">Reference proteome</keyword>
<evidence type="ECO:0000256" key="1">
    <source>
        <dbReference type="SAM" id="Phobius"/>
    </source>
</evidence>
<accession>A0A7U2MD65</accession>
<proteinExistence type="predicted"/>
<dbReference type="VEuPathDB" id="FungiDB:F9C07_1185084"/>
<feature type="transmembrane region" description="Helical" evidence="1">
    <location>
        <begin position="7"/>
        <end position="34"/>
    </location>
</feature>
<evidence type="ECO:0000313" key="3">
    <source>
        <dbReference type="Proteomes" id="UP000596276"/>
    </source>
</evidence>
<dbReference type="AlphaFoldDB" id="A0A7U2MD65"/>
<name>A0A7U2MD65_ASPFN</name>
<gene>
    <name evidence="2" type="ORF">F9C07_1185084</name>
</gene>
<protein>
    <submittedName>
        <fullName evidence="2">Uncharacterized protein</fullName>
    </submittedName>
</protein>
<evidence type="ECO:0000313" key="2">
    <source>
        <dbReference type="EMBL" id="QRD81574.1"/>
    </source>
</evidence>
<sequence length="90" mass="10318">MVEWCSVLSGVMVVVDIFLSVYFNLFIYFFFLLFFWEGSRLDAMGVEHWKHCSYSLGCAGLALVFKMFVARLVSTISIACSFIRCMNLSC</sequence>
<reference evidence="3" key="1">
    <citation type="journal article" date="2021" name="G3 (Bethesda)">
        <title>Chromosome assembled and annotated genome sequence of Aspergillus flavus NRRL 3357.</title>
        <authorList>
            <person name="Skerker J.M."/>
            <person name="Pianalto K.M."/>
            <person name="Mondo S.J."/>
            <person name="Yang K."/>
            <person name="Arkin A.P."/>
            <person name="Keller N.P."/>
            <person name="Grigoriev I.V."/>
            <person name="Louise Glass N.L."/>
        </authorList>
    </citation>
    <scope>NUCLEOTIDE SEQUENCE [LARGE SCALE GENOMIC DNA]</scope>
    <source>
        <strain evidence="3">ATCC 200026 / FGSC A1120 / IAM 13836 / NRRL 3357 / JCM 12722 / SRRC 167</strain>
    </source>
</reference>
<keyword evidence="1" id="KW-0472">Membrane</keyword>
<dbReference type="EMBL" id="CP044622">
    <property type="protein sequence ID" value="QRD81574.1"/>
    <property type="molecule type" value="Genomic_DNA"/>
</dbReference>
<feature type="transmembrane region" description="Helical" evidence="1">
    <location>
        <begin position="54"/>
        <end position="74"/>
    </location>
</feature>
<dbReference type="Proteomes" id="UP000596276">
    <property type="component" value="Chromosome 2"/>
</dbReference>
<keyword evidence="1" id="KW-0812">Transmembrane</keyword>
<organism evidence="2 3">
    <name type="scientific">Aspergillus flavus (strain ATCC 200026 / FGSC A1120 / IAM 13836 / NRRL 3357 / JCM 12722 / SRRC 167)</name>
    <dbReference type="NCBI Taxonomy" id="332952"/>
    <lineage>
        <taxon>Eukaryota</taxon>
        <taxon>Fungi</taxon>
        <taxon>Dikarya</taxon>
        <taxon>Ascomycota</taxon>
        <taxon>Pezizomycotina</taxon>
        <taxon>Eurotiomycetes</taxon>
        <taxon>Eurotiomycetidae</taxon>
        <taxon>Eurotiales</taxon>
        <taxon>Aspergillaceae</taxon>
        <taxon>Aspergillus</taxon>
        <taxon>Aspergillus subgen. Circumdati</taxon>
    </lineage>
</organism>
<keyword evidence="1" id="KW-1133">Transmembrane helix</keyword>